<dbReference type="EMBL" id="AP022871">
    <property type="protein sequence ID" value="BCB84275.1"/>
    <property type="molecule type" value="Genomic_DNA"/>
</dbReference>
<protein>
    <recommendedName>
        <fullName evidence="3">HhH-GPD domain-containing protein</fullName>
    </recommendedName>
</protein>
<reference evidence="1 2" key="1">
    <citation type="submission" date="2020-03" db="EMBL/GenBank/DDBJ databases">
        <title>Whole genome shotgun sequence of Phytohabitans suffuscus NBRC 105367.</title>
        <authorList>
            <person name="Komaki H."/>
            <person name="Tamura T."/>
        </authorList>
    </citation>
    <scope>NUCLEOTIDE SEQUENCE [LARGE SCALE GENOMIC DNA]</scope>
    <source>
        <strain evidence="1 2">NBRC 105367</strain>
    </source>
</reference>
<sequence>MREPPAVHPFSRTMAHAISSAAFDVRDEYAGDARKIWRPANNSRAEVTERLTKFRQIGRHKAEVATYLLAEVFDELDIVTPDGVEQVCPALLTYLGAQ</sequence>
<organism evidence="1 2">
    <name type="scientific">Phytohabitans suffuscus</name>
    <dbReference type="NCBI Taxonomy" id="624315"/>
    <lineage>
        <taxon>Bacteria</taxon>
        <taxon>Bacillati</taxon>
        <taxon>Actinomycetota</taxon>
        <taxon>Actinomycetes</taxon>
        <taxon>Micromonosporales</taxon>
        <taxon>Micromonosporaceae</taxon>
    </lineage>
</organism>
<proteinExistence type="predicted"/>
<dbReference type="Proteomes" id="UP000503011">
    <property type="component" value="Chromosome"/>
</dbReference>
<dbReference type="AlphaFoldDB" id="A0A6F8YDT1"/>
<evidence type="ECO:0000313" key="2">
    <source>
        <dbReference type="Proteomes" id="UP000503011"/>
    </source>
</evidence>
<evidence type="ECO:0000313" key="1">
    <source>
        <dbReference type="EMBL" id="BCB84275.1"/>
    </source>
</evidence>
<evidence type="ECO:0008006" key="3">
    <source>
        <dbReference type="Google" id="ProtNLM"/>
    </source>
</evidence>
<accession>A0A6F8YDT1</accession>
<gene>
    <name evidence="1" type="ORF">Psuf_015880</name>
</gene>
<name>A0A6F8YDT1_9ACTN</name>
<dbReference type="KEGG" id="psuu:Psuf_015880"/>
<keyword evidence="2" id="KW-1185">Reference proteome</keyword>
<reference evidence="1 2" key="2">
    <citation type="submission" date="2020-03" db="EMBL/GenBank/DDBJ databases">
        <authorList>
            <person name="Ichikawa N."/>
            <person name="Kimura A."/>
            <person name="Kitahashi Y."/>
            <person name="Uohara A."/>
        </authorList>
    </citation>
    <scope>NUCLEOTIDE SEQUENCE [LARGE SCALE GENOMIC DNA]</scope>
    <source>
        <strain evidence="1 2">NBRC 105367</strain>
    </source>
</reference>